<feature type="domain" description="EamA" evidence="7">
    <location>
        <begin position="34"/>
        <end position="165"/>
    </location>
</feature>
<dbReference type="RefSeq" id="WP_088385495.1">
    <property type="nucleotide sequence ID" value="NZ_NIOF01000005.1"/>
</dbReference>
<feature type="transmembrane region" description="Helical" evidence="6">
    <location>
        <begin position="242"/>
        <end position="261"/>
    </location>
</feature>
<evidence type="ECO:0000313" key="8">
    <source>
        <dbReference type="EMBL" id="OWQ90474.1"/>
    </source>
</evidence>
<keyword evidence="4 6" id="KW-1133">Transmembrane helix</keyword>
<feature type="transmembrane region" description="Helical" evidence="6">
    <location>
        <begin position="63"/>
        <end position="82"/>
    </location>
</feature>
<feature type="transmembrane region" description="Helical" evidence="6">
    <location>
        <begin position="181"/>
        <end position="203"/>
    </location>
</feature>
<dbReference type="PANTHER" id="PTHR32322">
    <property type="entry name" value="INNER MEMBRANE TRANSPORTER"/>
    <property type="match status" value="1"/>
</dbReference>
<proteinExistence type="inferred from homology"/>
<dbReference type="Pfam" id="PF00892">
    <property type="entry name" value="EamA"/>
    <property type="match status" value="2"/>
</dbReference>
<evidence type="ECO:0000256" key="3">
    <source>
        <dbReference type="ARBA" id="ARBA00022692"/>
    </source>
</evidence>
<dbReference type="SUPFAM" id="SSF103481">
    <property type="entry name" value="Multidrug resistance efflux transporter EmrE"/>
    <property type="match status" value="2"/>
</dbReference>
<accession>A0A246JD19</accession>
<dbReference type="GO" id="GO:0016020">
    <property type="term" value="C:membrane"/>
    <property type="evidence" value="ECO:0007669"/>
    <property type="project" value="UniProtKB-SubCell"/>
</dbReference>
<dbReference type="AlphaFoldDB" id="A0A246JD19"/>
<reference evidence="8 9" key="1">
    <citation type="journal article" date="2008" name="Int. J. Syst. Evol. Microbiol.">
        <title>Description of Roseateles aquatilis sp. nov. and Roseateles terrae sp. nov., in the class Betaproteobacteria, and emended description of the genus Roseateles.</title>
        <authorList>
            <person name="Gomila M."/>
            <person name="Bowien B."/>
            <person name="Falsen E."/>
            <person name="Moore E.R."/>
            <person name="Lalucat J."/>
        </authorList>
    </citation>
    <scope>NUCLEOTIDE SEQUENCE [LARGE SCALE GENOMIC DNA]</scope>
    <source>
        <strain evidence="8 9">CCUG 48205</strain>
    </source>
</reference>
<name>A0A246JD19_9BURK</name>
<comment type="similarity">
    <text evidence="2">Belongs to the EamA transporter family.</text>
</comment>
<feature type="transmembrane region" description="Helical" evidence="6">
    <location>
        <begin position="34"/>
        <end position="51"/>
    </location>
</feature>
<dbReference type="EMBL" id="NIOF01000005">
    <property type="protein sequence ID" value="OWQ90474.1"/>
    <property type="molecule type" value="Genomic_DNA"/>
</dbReference>
<comment type="caution">
    <text evidence="8">The sequence shown here is derived from an EMBL/GenBank/DDBJ whole genome shotgun (WGS) entry which is preliminary data.</text>
</comment>
<dbReference type="InterPro" id="IPR000620">
    <property type="entry name" value="EamA_dom"/>
</dbReference>
<evidence type="ECO:0000313" key="9">
    <source>
        <dbReference type="Proteomes" id="UP000197468"/>
    </source>
</evidence>
<feature type="transmembrane region" description="Helical" evidence="6">
    <location>
        <begin position="210"/>
        <end position="230"/>
    </location>
</feature>
<dbReference type="PANTHER" id="PTHR32322:SF2">
    <property type="entry name" value="EAMA DOMAIN-CONTAINING PROTEIN"/>
    <property type="match status" value="1"/>
</dbReference>
<dbReference type="InterPro" id="IPR050638">
    <property type="entry name" value="AA-Vitamin_Transporters"/>
</dbReference>
<keyword evidence="9" id="KW-1185">Reference proteome</keyword>
<evidence type="ECO:0000256" key="2">
    <source>
        <dbReference type="ARBA" id="ARBA00007362"/>
    </source>
</evidence>
<feature type="transmembrane region" description="Helical" evidence="6">
    <location>
        <begin position="94"/>
        <end position="115"/>
    </location>
</feature>
<feature type="transmembrane region" description="Helical" evidence="6">
    <location>
        <begin position="273"/>
        <end position="292"/>
    </location>
</feature>
<feature type="transmembrane region" description="Helical" evidence="6">
    <location>
        <begin position="121"/>
        <end position="143"/>
    </location>
</feature>
<evidence type="ECO:0000259" key="7">
    <source>
        <dbReference type="Pfam" id="PF00892"/>
    </source>
</evidence>
<evidence type="ECO:0000256" key="6">
    <source>
        <dbReference type="SAM" id="Phobius"/>
    </source>
</evidence>
<dbReference type="InterPro" id="IPR037185">
    <property type="entry name" value="EmrE-like"/>
</dbReference>
<dbReference type="Proteomes" id="UP000197468">
    <property type="component" value="Unassembled WGS sequence"/>
</dbReference>
<sequence length="318" mass="33014">MSSSPQSAAPLAPAVPVASTAQAQRSAVARGREGQALMIGGGLLLGTIGVFVEEAGQDPATTVWFRCVFGLVALLAWGAARGRLGELTGLRGRALAVVLAVGLLTVLNWGLFFAAIPRSSIAVSTVVFHVQPFWLMAMGAYGLRERVTRAQWTAAAVALGGLALATGLLDHDAAWWNSQPGYVTGLLMCLLGSFSYAAAAFIAKVEAARCGSFALSAGQCVVGALVLLPWPMLHGLPAFGASWAWLAGLGVLHTGLAYVVLYAGMARLGTGRIAVLQFVYPGAAVIVDWLVYGRALSPSQMLGVGLIGAALWTLRRRG</sequence>
<keyword evidence="3 6" id="KW-0812">Transmembrane</keyword>
<feature type="domain" description="EamA" evidence="7">
    <location>
        <begin position="184"/>
        <end position="312"/>
    </location>
</feature>
<comment type="subcellular location">
    <subcellularLocation>
        <location evidence="1">Membrane</location>
        <topology evidence="1">Multi-pass membrane protein</topology>
    </subcellularLocation>
</comment>
<evidence type="ECO:0000256" key="1">
    <source>
        <dbReference type="ARBA" id="ARBA00004141"/>
    </source>
</evidence>
<feature type="transmembrane region" description="Helical" evidence="6">
    <location>
        <begin position="150"/>
        <end position="169"/>
    </location>
</feature>
<evidence type="ECO:0000256" key="4">
    <source>
        <dbReference type="ARBA" id="ARBA00022989"/>
    </source>
</evidence>
<evidence type="ECO:0000256" key="5">
    <source>
        <dbReference type="ARBA" id="ARBA00023136"/>
    </source>
</evidence>
<protein>
    <submittedName>
        <fullName evidence="8">EamA family transporter</fullName>
    </submittedName>
</protein>
<dbReference type="OrthoDB" id="9814238at2"/>
<keyword evidence="5 6" id="KW-0472">Membrane</keyword>
<organism evidence="8 9">
    <name type="scientific">Roseateles aquatilis</name>
    <dbReference type="NCBI Taxonomy" id="431061"/>
    <lineage>
        <taxon>Bacteria</taxon>
        <taxon>Pseudomonadati</taxon>
        <taxon>Pseudomonadota</taxon>
        <taxon>Betaproteobacteria</taxon>
        <taxon>Burkholderiales</taxon>
        <taxon>Sphaerotilaceae</taxon>
        <taxon>Roseateles</taxon>
    </lineage>
</organism>
<gene>
    <name evidence="8" type="ORF">CDN99_14095</name>
</gene>
<feature type="transmembrane region" description="Helical" evidence="6">
    <location>
        <begin position="298"/>
        <end position="314"/>
    </location>
</feature>